<feature type="region of interest" description="Disordered" evidence="1">
    <location>
        <begin position="17"/>
        <end position="144"/>
    </location>
</feature>
<feature type="compositionally biased region" description="Basic residues" evidence="1">
    <location>
        <begin position="30"/>
        <end position="47"/>
    </location>
</feature>
<proteinExistence type="predicted"/>
<feature type="compositionally biased region" description="Polar residues" evidence="1">
    <location>
        <begin position="48"/>
        <end position="58"/>
    </location>
</feature>
<gene>
    <name evidence="2" type="ORF">NHX12_004459</name>
</gene>
<name>A0A9Q0DUH3_9TELE</name>
<dbReference type="EMBL" id="JANIIK010000111">
    <property type="protein sequence ID" value="KAJ3595155.1"/>
    <property type="molecule type" value="Genomic_DNA"/>
</dbReference>
<reference evidence="2" key="1">
    <citation type="submission" date="2022-07" db="EMBL/GenBank/DDBJ databases">
        <title>Chromosome-level genome of Muraenolepis orangiensis.</title>
        <authorList>
            <person name="Kim J."/>
        </authorList>
    </citation>
    <scope>NUCLEOTIDE SEQUENCE</scope>
    <source>
        <strain evidence="2">KU_S4_2022</strain>
        <tissue evidence="2">Muscle</tissue>
    </source>
</reference>
<dbReference type="Proteomes" id="UP001148018">
    <property type="component" value="Unassembled WGS sequence"/>
</dbReference>
<accession>A0A9Q0DUH3</accession>
<keyword evidence="3" id="KW-1185">Reference proteome</keyword>
<feature type="compositionally biased region" description="Basic and acidic residues" evidence="1">
    <location>
        <begin position="78"/>
        <end position="99"/>
    </location>
</feature>
<organism evidence="2 3">
    <name type="scientific">Muraenolepis orangiensis</name>
    <name type="common">Patagonian moray cod</name>
    <dbReference type="NCBI Taxonomy" id="630683"/>
    <lineage>
        <taxon>Eukaryota</taxon>
        <taxon>Metazoa</taxon>
        <taxon>Chordata</taxon>
        <taxon>Craniata</taxon>
        <taxon>Vertebrata</taxon>
        <taxon>Euteleostomi</taxon>
        <taxon>Actinopterygii</taxon>
        <taxon>Neopterygii</taxon>
        <taxon>Teleostei</taxon>
        <taxon>Neoteleostei</taxon>
        <taxon>Acanthomorphata</taxon>
        <taxon>Zeiogadaria</taxon>
        <taxon>Gadariae</taxon>
        <taxon>Gadiformes</taxon>
        <taxon>Muraenolepidoidei</taxon>
        <taxon>Muraenolepididae</taxon>
        <taxon>Muraenolepis</taxon>
    </lineage>
</organism>
<dbReference type="AlphaFoldDB" id="A0A9Q0DUH3"/>
<sequence>MTGKMSKSGPLVTTVFSSLPSLVPPEWTCRKAHRPNRGLRRRRRRSRGPQNPMVTNKPTARKDSTARGRGAEPGRGQRLHDQREPGRGQRLHARSEGEGRSPVGVKDSTVRGRGAEPGRGQRLGTLRARRGRTNGPGGFPTAVS</sequence>
<comment type="caution">
    <text evidence="2">The sequence shown here is derived from an EMBL/GenBank/DDBJ whole genome shotgun (WGS) entry which is preliminary data.</text>
</comment>
<evidence type="ECO:0000256" key="1">
    <source>
        <dbReference type="SAM" id="MobiDB-lite"/>
    </source>
</evidence>
<evidence type="ECO:0000313" key="2">
    <source>
        <dbReference type="EMBL" id="KAJ3595155.1"/>
    </source>
</evidence>
<feature type="compositionally biased region" description="Basic and acidic residues" evidence="1">
    <location>
        <begin position="60"/>
        <end position="72"/>
    </location>
</feature>
<evidence type="ECO:0000313" key="3">
    <source>
        <dbReference type="Proteomes" id="UP001148018"/>
    </source>
</evidence>
<protein>
    <submittedName>
        <fullName evidence="2">Uncharacterized protein</fullName>
    </submittedName>
</protein>